<reference evidence="1 2" key="1">
    <citation type="submission" date="2020-02" db="EMBL/GenBank/DDBJ databases">
        <title>Whole genome sequence of Halogeometricum borinquense strain wsp4.</title>
        <authorList>
            <person name="Verma D.K."/>
            <person name="Gopal K."/>
            <person name="Prasad E.S."/>
        </authorList>
    </citation>
    <scope>NUCLEOTIDE SEQUENCE [LARGE SCALE GENOMIC DNA]</scope>
    <source>
        <strain evidence="2">wsp4</strain>
    </source>
</reference>
<dbReference type="Proteomes" id="UP000465846">
    <property type="component" value="Chromosome"/>
</dbReference>
<dbReference type="EMBL" id="CP048739">
    <property type="protein sequence ID" value="QIB75880.1"/>
    <property type="molecule type" value="Genomic_DNA"/>
</dbReference>
<dbReference type="InterPro" id="IPR043832">
    <property type="entry name" value="DUF5809"/>
</dbReference>
<evidence type="ECO:0000313" key="2">
    <source>
        <dbReference type="Proteomes" id="UP000465846"/>
    </source>
</evidence>
<dbReference type="GeneID" id="44081195"/>
<proteinExistence type="predicted"/>
<gene>
    <name evidence="1" type="ORF">G3I44_17300</name>
</gene>
<accession>A0A6C0UL18</accession>
<evidence type="ECO:0000313" key="1">
    <source>
        <dbReference type="EMBL" id="QIB75880.1"/>
    </source>
</evidence>
<name>A0A6C0UL18_9EURY</name>
<dbReference type="RefSeq" id="WP_163487607.1">
    <property type="nucleotide sequence ID" value="NZ_CP048739.1"/>
</dbReference>
<dbReference type="AlphaFoldDB" id="A0A6C0UL18"/>
<organism evidence="1 2">
    <name type="scientific">Halogeometricum borinquense</name>
    <dbReference type="NCBI Taxonomy" id="60847"/>
    <lineage>
        <taxon>Archaea</taxon>
        <taxon>Methanobacteriati</taxon>
        <taxon>Methanobacteriota</taxon>
        <taxon>Stenosarchaea group</taxon>
        <taxon>Halobacteria</taxon>
        <taxon>Halobacteriales</taxon>
        <taxon>Haloferacaceae</taxon>
        <taxon>Halogeometricum</taxon>
    </lineage>
</organism>
<protein>
    <submittedName>
        <fullName evidence="1">Uncharacterized protein</fullName>
    </submittedName>
</protein>
<dbReference type="Pfam" id="PF19125">
    <property type="entry name" value="DUF5809"/>
    <property type="match status" value="1"/>
</dbReference>
<sequence length="154" mass="17401">MEILGTLAPESEREAREAFEASGPTAQQIVRETARAMSFDREEYQERVTGEVVETARNVLFAERLAVHVGAHEEFDAWTDDHPAYEVTQLGSPNVERVVWHAAPFADVVVAATFQNERDAAVGTLRRQAFSRIYRPRFEDGDSKTEHGETKHED</sequence>